<proteinExistence type="inferred from homology"/>
<dbReference type="PANTHER" id="PTHR30041:SF8">
    <property type="entry name" value="PROTEIN YFFB"/>
    <property type="match status" value="1"/>
</dbReference>
<gene>
    <name evidence="3" type="ORF">SAMN05216257_102334</name>
</gene>
<dbReference type="Pfam" id="PF03960">
    <property type="entry name" value="ArsC"/>
    <property type="match status" value="1"/>
</dbReference>
<dbReference type="OrthoDB" id="9803749at2"/>
<dbReference type="SUPFAM" id="SSF52833">
    <property type="entry name" value="Thioredoxin-like"/>
    <property type="match status" value="1"/>
</dbReference>
<dbReference type="Proteomes" id="UP000199328">
    <property type="component" value="Unassembled WGS sequence"/>
</dbReference>
<dbReference type="InterPro" id="IPR006660">
    <property type="entry name" value="Arsenate_reductase-like"/>
</dbReference>
<comment type="similarity">
    <text evidence="1 2">Belongs to the ArsC family.</text>
</comment>
<reference evidence="4" key="1">
    <citation type="submission" date="2016-10" db="EMBL/GenBank/DDBJ databases">
        <authorList>
            <person name="Varghese N."/>
            <person name="Submissions S."/>
        </authorList>
    </citation>
    <scope>NUCLEOTIDE SEQUENCE [LARGE SCALE GENOMIC DNA]</scope>
    <source>
        <strain evidence="4">CGMCC 1.10789</strain>
    </source>
</reference>
<evidence type="ECO:0000313" key="3">
    <source>
        <dbReference type="EMBL" id="SDK32558.1"/>
    </source>
</evidence>
<dbReference type="AlphaFoldDB" id="A0A1G9AZD4"/>
<evidence type="ECO:0000256" key="1">
    <source>
        <dbReference type="ARBA" id="ARBA00007198"/>
    </source>
</evidence>
<name>A0A1G9AZD4_9RHOB</name>
<dbReference type="InterPro" id="IPR036249">
    <property type="entry name" value="Thioredoxin-like_sf"/>
</dbReference>
<organism evidence="3 4">
    <name type="scientific">Meinhardsimonia xiamenensis</name>
    <dbReference type="NCBI Taxonomy" id="990712"/>
    <lineage>
        <taxon>Bacteria</taxon>
        <taxon>Pseudomonadati</taxon>
        <taxon>Pseudomonadota</taxon>
        <taxon>Alphaproteobacteria</taxon>
        <taxon>Rhodobacterales</taxon>
        <taxon>Paracoccaceae</taxon>
        <taxon>Meinhardsimonia</taxon>
    </lineage>
</organism>
<dbReference type="PROSITE" id="PS51353">
    <property type="entry name" value="ARSC"/>
    <property type="match status" value="1"/>
</dbReference>
<dbReference type="STRING" id="990712.SAMN05216257_102334"/>
<dbReference type="RefSeq" id="WP_092499018.1">
    <property type="nucleotide sequence ID" value="NZ_FNFV01000002.1"/>
</dbReference>
<protein>
    <submittedName>
        <fullName evidence="3">Arsenate reductase</fullName>
    </submittedName>
</protein>
<dbReference type="PANTHER" id="PTHR30041">
    <property type="entry name" value="ARSENATE REDUCTASE"/>
    <property type="match status" value="1"/>
</dbReference>
<sequence length="110" mass="12191">MRIFGLRSCDSCRRAVKALAAAGVDADLIDIREAPIDEAVLDRALEQYGEALVNRRSTTWRALGQEERARPARELLRAHPALMKRPLIETDDGRLLLGWTPETQAALGLA</sequence>
<dbReference type="Gene3D" id="3.40.30.10">
    <property type="entry name" value="Glutaredoxin"/>
    <property type="match status" value="1"/>
</dbReference>
<evidence type="ECO:0000313" key="4">
    <source>
        <dbReference type="Proteomes" id="UP000199328"/>
    </source>
</evidence>
<accession>A0A1G9AZD4</accession>
<evidence type="ECO:0000256" key="2">
    <source>
        <dbReference type="PROSITE-ProRule" id="PRU01282"/>
    </source>
</evidence>
<keyword evidence="4" id="KW-1185">Reference proteome</keyword>
<dbReference type="EMBL" id="FNFV01000002">
    <property type="protein sequence ID" value="SDK32558.1"/>
    <property type="molecule type" value="Genomic_DNA"/>
</dbReference>